<dbReference type="Proteomes" id="UP000318055">
    <property type="component" value="Chromosome"/>
</dbReference>
<evidence type="ECO:0000256" key="2">
    <source>
        <dbReference type="ARBA" id="ARBA00023235"/>
    </source>
</evidence>
<dbReference type="Pfam" id="PF07221">
    <property type="entry name" value="GlcNAc_2-epim"/>
    <property type="match status" value="1"/>
</dbReference>
<sequence>MPRRVRVQARQTFVYARAGRLGWDGPWREAVEAGLGVLLERGLNPDGGTRHLLSNDGVPIDDRRDLYDLAFVLLALAEGGAALGGHAPAFAAANRLVEWLDANWVHPEGGYREGEIDPSLPRRQNPHMHLLEALLALHAATDEDAHLHRAQRLGTLARERLYRPDHCALPEYFADDLGPFPGETGEVIEPGHQFEWCYLLGELAERSGAVDPVAEALRATGEIYGVDHATGMVHEEVYLDGRSRKTSSRLWTHTERLKASLKRFARTGDPAASAAACQAFEMMMSYRLPENPALWSERRTAEGGFVDQAVPASSLYHITFALSELIAAGERLDGDA</sequence>
<dbReference type="GO" id="GO:0016853">
    <property type="term" value="F:isomerase activity"/>
    <property type="evidence" value="ECO:0007669"/>
    <property type="project" value="UniProtKB-KW"/>
</dbReference>
<dbReference type="InterPro" id="IPR012341">
    <property type="entry name" value="6hp_glycosidase-like_sf"/>
</dbReference>
<dbReference type="GO" id="GO:0005975">
    <property type="term" value="P:carbohydrate metabolic process"/>
    <property type="evidence" value="ECO:0007669"/>
    <property type="project" value="InterPro"/>
</dbReference>
<evidence type="ECO:0000313" key="4">
    <source>
        <dbReference type="Proteomes" id="UP000318055"/>
    </source>
</evidence>
<accession>A0A518RLK1</accession>
<dbReference type="PANTHER" id="PTHR15108">
    <property type="entry name" value="N-ACYLGLUCOSAMINE-2-EPIMERASE"/>
    <property type="match status" value="1"/>
</dbReference>
<gene>
    <name evidence="3" type="ORF">FPZ54_16600</name>
</gene>
<evidence type="ECO:0000313" key="3">
    <source>
        <dbReference type="EMBL" id="QDX28342.1"/>
    </source>
</evidence>
<reference evidence="3 4" key="1">
    <citation type="submission" date="2019-07" db="EMBL/GenBank/DDBJ databases">
        <title>Sphingomonas alkalisoli sp. nov., isolated from rhizosphere soil of Suaedae salsa.</title>
        <authorList>
            <person name="Zhang H."/>
            <person name="Xu L."/>
            <person name="Zhang J.-X."/>
            <person name="Sun J.-Q."/>
        </authorList>
    </citation>
    <scope>NUCLEOTIDE SEQUENCE [LARGE SCALE GENOMIC DNA]</scope>
    <source>
        <strain evidence="3 4">XS-10</strain>
    </source>
</reference>
<dbReference type="InterPro" id="IPR008928">
    <property type="entry name" value="6-hairpin_glycosidase_sf"/>
</dbReference>
<keyword evidence="2" id="KW-0413">Isomerase</keyword>
<dbReference type="Gene3D" id="1.50.10.10">
    <property type="match status" value="1"/>
</dbReference>
<keyword evidence="4" id="KW-1185">Reference proteome</keyword>
<dbReference type="OrthoDB" id="9806359at2"/>
<dbReference type="SUPFAM" id="SSF48208">
    <property type="entry name" value="Six-hairpin glycosidases"/>
    <property type="match status" value="1"/>
</dbReference>
<evidence type="ECO:0000256" key="1">
    <source>
        <dbReference type="ARBA" id="ARBA00008558"/>
    </source>
</evidence>
<evidence type="ECO:0008006" key="5">
    <source>
        <dbReference type="Google" id="ProtNLM"/>
    </source>
</evidence>
<proteinExistence type="inferred from homology"/>
<organism evidence="3 4">
    <name type="scientific">Sphingomonas suaedae</name>
    <dbReference type="NCBI Taxonomy" id="2599297"/>
    <lineage>
        <taxon>Bacteria</taxon>
        <taxon>Pseudomonadati</taxon>
        <taxon>Pseudomonadota</taxon>
        <taxon>Alphaproteobacteria</taxon>
        <taxon>Sphingomonadales</taxon>
        <taxon>Sphingomonadaceae</taxon>
        <taxon>Sphingomonas</taxon>
    </lineage>
</organism>
<dbReference type="AlphaFoldDB" id="A0A518RLK1"/>
<dbReference type="InterPro" id="IPR010819">
    <property type="entry name" value="AGE/CE"/>
</dbReference>
<comment type="similarity">
    <text evidence="1">Belongs to the N-acylglucosamine 2-epimerase family.</text>
</comment>
<name>A0A518RLK1_9SPHN</name>
<protein>
    <recommendedName>
        <fullName evidence="5">Mannose-6-phosphate isomerase</fullName>
    </recommendedName>
</protein>
<dbReference type="EMBL" id="CP042239">
    <property type="protein sequence ID" value="QDX28342.1"/>
    <property type="molecule type" value="Genomic_DNA"/>
</dbReference>
<dbReference type="KEGG" id="ssua:FPZ54_16600"/>